<dbReference type="InterPro" id="IPR017850">
    <property type="entry name" value="Alkaline_phosphatase_core_sf"/>
</dbReference>
<dbReference type="Pfam" id="PF01663">
    <property type="entry name" value="Phosphodiest"/>
    <property type="match status" value="1"/>
</dbReference>
<evidence type="ECO:0000256" key="7">
    <source>
        <dbReference type="ARBA" id="ARBA00022824"/>
    </source>
</evidence>
<evidence type="ECO:0000256" key="11">
    <source>
        <dbReference type="SAM" id="Phobius"/>
    </source>
</evidence>
<keyword evidence="4" id="KW-0337">GPI-anchor biosynthesis</keyword>
<evidence type="ECO:0000256" key="2">
    <source>
        <dbReference type="ARBA" id="ARBA00004687"/>
    </source>
</evidence>
<keyword evidence="10" id="KW-0325">Glycoprotein</keyword>
<comment type="pathway">
    <text evidence="2">Glycolipid biosynthesis; glycosylphosphatidylinositol-anchor biosynthesis.</text>
</comment>
<keyword evidence="14" id="KW-1185">Reference proteome</keyword>
<feature type="transmembrane region" description="Helical" evidence="11">
    <location>
        <begin position="407"/>
        <end position="427"/>
    </location>
</feature>
<evidence type="ECO:0000256" key="9">
    <source>
        <dbReference type="ARBA" id="ARBA00023136"/>
    </source>
</evidence>
<keyword evidence="9 11" id="KW-0472">Membrane</keyword>
<evidence type="ECO:0000256" key="6">
    <source>
        <dbReference type="ARBA" id="ARBA00022692"/>
    </source>
</evidence>
<comment type="subcellular location">
    <subcellularLocation>
        <location evidence="1">Endoplasmic reticulum membrane</location>
        <topology evidence="1">Multi-pass membrane protein</topology>
    </subcellularLocation>
</comment>
<name>A0ABY7FNT5_MYAAR</name>
<dbReference type="SUPFAM" id="SSF53649">
    <property type="entry name" value="Alkaline phosphatase-like"/>
    <property type="match status" value="1"/>
</dbReference>
<organism evidence="13 14">
    <name type="scientific">Mya arenaria</name>
    <name type="common">Soft-shell clam</name>
    <dbReference type="NCBI Taxonomy" id="6604"/>
    <lineage>
        <taxon>Eukaryota</taxon>
        <taxon>Metazoa</taxon>
        <taxon>Spiralia</taxon>
        <taxon>Lophotrochozoa</taxon>
        <taxon>Mollusca</taxon>
        <taxon>Bivalvia</taxon>
        <taxon>Autobranchia</taxon>
        <taxon>Heteroconchia</taxon>
        <taxon>Euheterodonta</taxon>
        <taxon>Imparidentia</taxon>
        <taxon>Neoheterodontei</taxon>
        <taxon>Myida</taxon>
        <taxon>Myoidea</taxon>
        <taxon>Myidae</taxon>
        <taxon>Mya</taxon>
    </lineage>
</organism>
<gene>
    <name evidence="13" type="ORF">MAR_037547</name>
</gene>
<feature type="transmembrane region" description="Helical" evidence="11">
    <location>
        <begin position="448"/>
        <end position="468"/>
    </location>
</feature>
<accession>A0ABY7FNT5</accession>
<feature type="domain" description="GPI ethanolamine phosphate transferase 2 C-terminal" evidence="12">
    <location>
        <begin position="330"/>
        <end position="453"/>
    </location>
</feature>
<feature type="transmembrane region" description="Helical" evidence="11">
    <location>
        <begin position="9"/>
        <end position="31"/>
    </location>
</feature>
<dbReference type="PANTHER" id="PTHR23072">
    <property type="entry name" value="PHOSPHATIDYLINOSITOL GLYCAN-RELATED"/>
    <property type="match status" value="1"/>
</dbReference>
<dbReference type="PANTHER" id="PTHR23072:SF0">
    <property type="entry name" value="GPI ETHANOLAMINE PHOSPHATE TRANSFERASE 2"/>
    <property type="match status" value="1"/>
</dbReference>
<keyword evidence="8 11" id="KW-1133">Transmembrane helix</keyword>
<keyword evidence="6 11" id="KW-0812">Transmembrane</keyword>
<evidence type="ECO:0000313" key="13">
    <source>
        <dbReference type="EMBL" id="WAR23878.1"/>
    </source>
</evidence>
<sequence>MKWSSQASLLYILIAISLISYVLFLVGFFPLKQIVDTKATLKNYTLNTHTISQPSNQETKVVIVLIDALRSDFVSEDRFMPFVHETLLTCNGRKYIVKAHPPTVTLPRIKALTSGSIPGFVDVVLNFDSRSLTEDNIISQAFDHGKKIVFYGDDTWIKLFPEHFIRSEGTTSFFVTDYTEVDDNVTRHLDDELKADDWDMMILHYLGLDHIGHTVGPASPLVAPKLQEMDKIIQNIYTSLEKKGSDFLVLVCGDHEEMWRAQHQLLQVDLAPTLSVLLGLPPPSNSLGQLLVSVFDGFTDQQKLDSLYVNLQQVIRLMEQSVEDIEKGHMGNSNSLSTVDVSAGYVGLAGYQSTVVGVLLFCSTYAGPGFWLIALVKYHLELGQTQTTDKADTDTINHQYPSPTPRFALLTSVHSLLTERLVTLLFYCVVVSSQRYHLFVWTVFSPKLLYEGMLTLVFVVFALAVSAIGP</sequence>
<dbReference type="Gene3D" id="3.40.720.10">
    <property type="entry name" value="Alkaline Phosphatase, subunit A"/>
    <property type="match status" value="1"/>
</dbReference>
<dbReference type="InterPro" id="IPR039527">
    <property type="entry name" value="PIGG/GPI7"/>
</dbReference>
<evidence type="ECO:0000256" key="3">
    <source>
        <dbReference type="ARBA" id="ARBA00005315"/>
    </source>
</evidence>
<evidence type="ECO:0000256" key="1">
    <source>
        <dbReference type="ARBA" id="ARBA00004477"/>
    </source>
</evidence>
<dbReference type="CDD" id="cd16024">
    <property type="entry name" value="GPI_EPT_2"/>
    <property type="match status" value="1"/>
</dbReference>
<dbReference type="InterPro" id="IPR037674">
    <property type="entry name" value="PIG-G_N"/>
</dbReference>
<evidence type="ECO:0000256" key="8">
    <source>
        <dbReference type="ARBA" id="ARBA00022989"/>
    </source>
</evidence>
<evidence type="ECO:0000313" key="14">
    <source>
        <dbReference type="Proteomes" id="UP001164746"/>
    </source>
</evidence>
<dbReference type="EMBL" id="CP111024">
    <property type="protein sequence ID" value="WAR23878.1"/>
    <property type="molecule type" value="Genomic_DNA"/>
</dbReference>
<proteinExistence type="inferred from homology"/>
<dbReference type="InterPro" id="IPR002591">
    <property type="entry name" value="Phosphodiest/P_Trfase"/>
</dbReference>
<evidence type="ECO:0000259" key="12">
    <source>
        <dbReference type="Pfam" id="PF19316"/>
    </source>
</evidence>
<dbReference type="InterPro" id="IPR045687">
    <property type="entry name" value="PIGG/GPI7_C"/>
</dbReference>
<dbReference type="Proteomes" id="UP001164746">
    <property type="component" value="Chromosome 13"/>
</dbReference>
<evidence type="ECO:0000256" key="10">
    <source>
        <dbReference type="ARBA" id="ARBA00023180"/>
    </source>
</evidence>
<evidence type="ECO:0000256" key="5">
    <source>
        <dbReference type="ARBA" id="ARBA00022679"/>
    </source>
</evidence>
<protein>
    <submittedName>
        <fullName evidence="13">PIGG-like protein</fullName>
    </submittedName>
</protein>
<evidence type="ECO:0000256" key="4">
    <source>
        <dbReference type="ARBA" id="ARBA00022502"/>
    </source>
</evidence>
<comment type="similarity">
    <text evidence="3">Belongs to the PIGG/PIGN/PIGO family. PIGG subfamily.</text>
</comment>
<keyword evidence="5" id="KW-0808">Transferase</keyword>
<dbReference type="Pfam" id="PF19316">
    <property type="entry name" value="PIGO_PIGG"/>
    <property type="match status" value="1"/>
</dbReference>
<reference evidence="13" key="1">
    <citation type="submission" date="2022-11" db="EMBL/GenBank/DDBJ databases">
        <title>Centuries of genome instability and evolution in soft-shell clam transmissible cancer (bioRxiv).</title>
        <authorList>
            <person name="Hart S.F.M."/>
            <person name="Yonemitsu M.A."/>
            <person name="Giersch R.M."/>
            <person name="Beal B.F."/>
            <person name="Arriagada G."/>
            <person name="Davis B.W."/>
            <person name="Ostrander E.A."/>
            <person name="Goff S.P."/>
            <person name="Metzger M.J."/>
        </authorList>
    </citation>
    <scope>NUCLEOTIDE SEQUENCE</scope>
    <source>
        <strain evidence="13">MELC-2E11</strain>
        <tissue evidence="13">Siphon/mantle</tissue>
    </source>
</reference>
<keyword evidence="7" id="KW-0256">Endoplasmic reticulum</keyword>